<sequence length="16" mass="1903">MARTKQQDLPGRLHHD</sequence>
<dbReference type="EMBL" id="JACEFO010001739">
    <property type="protein sequence ID" value="KAF8714014.1"/>
    <property type="molecule type" value="Genomic_DNA"/>
</dbReference>
<protein>
    <submittedName>
        <fullName evidence="1">Uncharacterized protein</fullName>
    </submittedName>
</protein>
<evidence type="ECO:0000313" key="1">
    <source>
        <dbReference type="EMBL" id="KAF8714014.1"/>
    </source>
</evidence>
<evidence type="ECO:0000313" key="2">
    <source>
        <dbReference type="Proteomes" id="UP000636709"/>
    </source>
</evidence>
<name>A0A835ESZ3_9POAL</name>
<dbReference type="AlphaFoldDB" id="A0A835ESZ3"/>
<comment type="caution">
    <text evidence="1">The sequence shown here is derived from an EMBL/GenBank/DDBJ whole genome shotgun (WGS) entry which is preliminary data.</text>
</comment>
<organism evidence="1 2">
    <name type="scientific">Digitaria exilis</name>
    <dbReference type="NCBI Taxonomy" id="1010633"/>
    <lineage>
        <taxon>Eukaryota</taxon>
        <taxon>Viridiplantae</taxon>
        <taxon>Streptophyta</taxon>
        <taxon>Embryophyta</taxon>
        <taxon>Tracheophyta</taxon>
        <taxon>Spermatophyta</taxon>
        <taxon>Magnoliopsida</taxon>
        <taxon>Liliopsida</taxon>
        <taxon>Poales</taxon>
        <taxon>Poaceae</taxon>
        <taxon>PACMAD clade</taxon>
        <taxon>Panicoideae</taxon>
        <taxon>Panicodae</taxon>
        <taxon>Paniceae</taxon>
        <taxon>Anthephorinae</taxon>
        <taxon>Digitaria</taxon>
    </lineage>
</organism>
<gene>
    <name evidence="1" type="ORF">HU200_028005</name>
</gene>
<keyword evidence="2" id="KW-1185">Reference proteome</keyword>
<accession>A0A835ESZ3</accession>
<reference evidence="1" key="1">
    <citation type="submission" date="2020-07" db="EMBL/GenBank/DDBJ databases">
        <title>Genome sequence and genetic diversity analysis of an under-domesticated orphan crop, white fonio (Digitaria exilis).</title>
        <authorList>
            <person name="Bennetzen J.L."/>
            <person name="Chen S."/>
            <person name="Ma X."/>
            <person name="Wang X."/>
            <person name="Yssel A.E.J."/>
            <person name="Chaluvadi S.R."/>
            <person name="Johnson M."/>
            <person name="Gangashetty P."/>
            <person name="Hamidou F."/>
            <person name="Sanogo M.D."/>
            <person name="Zwaenepoel A."/>
            <person name="Wallace J."/>
            <person name="Van De Peer Y."/>
            <person name="Van Deynze A."/>
        </authorList>
    </citation>
    <scope>NUCLEOTIDE SEQUENCE</scope>
    <source>
        <tissue evidence="1">Leaves</tissue>
    </source>
</reference>
<proteinExistence type="predicted"/>
<dbReference type="Proteomes" id="UP000636709">
    <property type="component" value="Unassembled WGS sequence"/>
</dbReference>